<dbReference type="InterPro" id="IPR001087">
    <property type="entry name" value="GDSL"/>
</dbReference>
<gene>
    <name evidence="5" type="ORF">M8C21_011542</name>
</gene>
<dbReference type="Proteomes" id="UP001206925">
    <property type="component" value="Unassembled WGS sequence"/>
</dbReference>
<comment type="caution">
    <text evidence="5">The sequence shown here is derived from an EMBL/GenBank/DDBJ whole genome shotgun (WGS) entry which is preliminary data.</text>
</comment>
<feature type="non-terminal residue" evidence="5">
    <location>
        <position position="385"/>
    </location>
</feature>
<sequence>FGDSIADTGNLKHLASISDDIRFPCGPPYGQNFIGQSTDRCSNGRLIIDFLEMVTNWDECSYVYRITPEESDRAESLGLPLIPPYFSIKGSGSVVTLRQGVNYAIAGSTAMNSSFVETRCKGSTVINGSIEVQLAWFKQSLPSICGNTTSLDCRNFIGRSLILMGEIGGNDYNIPLSRGRPIDEVQSYVPLVIDTMISALKELIDMGARTIVVPGNFPIGCFPSYLTTGVTGVSDDKEAHDPITGCLTKLNEFSEYHNKMLQTKLNQIRELNPNVVIIYADYYNAAMQIYLSPDEYGFTDGVLKACCGCGGPFNYNATTRCGDESTILCDEPDKYVSWDGVHLTEAAYKQIFMSLFQGQYTTPEFYSVCPKTSTSQGTIRLSSSI</sequence>
<keyword evidence="3" id="KW-0378">Hydrolase</keyword>
<dbReference type="PANTHER" id="PTHR22835">
    <property type="entry name" value="ZINC FINGER FYVE DOMAIN CONTAINING PROTEIN"/>
    <property type="match status" value="1"/>
</dbReference>
<name>A0AAD5GAD7_AMBAR</name>
<protein>
    <recommendedName>
        <fullName evidence="7">GDSL esterase/lipase</fullName>
    </recommendedName>
</protein>
<dbReference type="GO" id="GO:0016788">
    <property type="term" value="F:hydrolase activity, acting on ester bonds"/>
    <property type="evidence" value="ECO:0007669"/>
    <property type="project" value="InterPro"/>
</dbReference>
<organism evidence="5 6">
    <name type="scientific">Ambrosia artemisiifolia</name>
    <name type="common">Common ragweed</name>
    <dbReference type="NCBI Taxonomy" id="4212"/>
    <lineage>
        <taxon>Eukaryota</taxon>
        <taxon>Viridiplantae</taxon>
        <taxon>Streptophyta</taxon>
        <taxon>Embryophyta</taxon>
        <taxon>Tracheophyta</taxon>
        <taxon>Spermatophyta</taxon>
        <taxon>Magnoliopsida</taxon>
        <taxon>eudicotyledons</taxon>
        <taxon>Gunneridae</taxon>
        <taxon>Pentapetalae</taxon>
        <taxon>asterids</taxon>
        <taxon>campanulids</taxon>
        <taxon>Asterales</taxon>
        <taxon>Asteraceae</taxon>
        <taxon>Asteroideae</taxon>
        <taxon>Heliantheae alliance</taxon>
        <taxon>Heliantheae</taxon>
        <taxon>Ambrosia</taxon>
    </lineage>
</organism>
<evidence type="ECO:0000256" key="3">
    <source>
        <dbReference type="ARBA" id="ARBA00022801"/>
    </source>
</evidence>
<dbReference type="InterPro" id="IPR035669">
    <property type="entry name" value="SGNH_plant_lipase-like"/>
</dbReference>
<evidence type="ECO:0008006" key="7">
    <source>
        <dbReference type="Google" id="ProtNLM"/>
    </source>
</evidence>
<dbReference type="CDD" id="cd01837">
    <property type="entry name" value="SGNH_plant_lipase_like"/>
    <property type="match status" value="1"/>
</dbReference>
<reference evidence="5" key="1">
    <citation type="submission" date="2022-06" db="EMBL/GenBank/DDBJ databases">
        <title>Uncovering the hologenomic basis of an extraordinary plant invasion.</title>
        <authorList>
            <person name="Bieker V.C."/>
            <person name="Martin M.D."/>
            <person name="Gilbert T."/>
            <person name="Hodgins K."/>
            <person name="Battlay P."/>
            <person name="Petersen B."/>
            <person name="Wilson J."/>
        </authorList>
    </citation>
    <scope>NUCLEOTIDE SEQUENCE</scope>
    <source>
        <strain evidence="5">AA19_3_7</strain>
        <tissue evidence="5">Leaf</tissue>
    </source>
</reference>
<keyword evidence="6" id="KW-1185">Reference proteome</keyword>
<keyword evidence="4" id="KW-0325">Glycoprotein</keyword>
<dbReference type="Pfam" id="PF00657">
    <property type="entry name" value="Lipase_GDSL"/>
    <property type="match status" value="1"/>
</dbReference>
<comment type="similarity">
    <text evidence="1">Belongs to the 'GDSL' lipolytic enzyme family.</text>
</comment>
<dbReference type="AlphaFoldDB" id="A0AAD5GAD7"/>
<accession>A0AAD5GAD7</accession>
<evidence type="ECO:0000256" key="4">
    <source>
        <dbReference type="ARBA" id="ARBA00023180"/>
    </source>
</evidence>
<dbReference type="PANTHER" id="PTHR22835:SF631">
    <property type="entry name" value="SINAPINE ESTERASE"/>
    <property type="match status" value="1"/>
</dbReference>
<dbReference type="InterPro" id="IPR036514">
    <property type="entry name" value="SGNH_hydro_sf"/>
</dbReference>
<evidence type="ECO:0000256" key="2">
    <source>
        <dbReference type="ARBA" id="ARBA00022729"/>
    </source>
</evidence>
<keyword evidence="2" id="KW-0732">Signal</keyword>
<evidence type="ECO:0000256" key="1">
    <source>
        <dbReference type="ARBA" id="ARBA00008668"/>
    </source>
</evidence>
<dbReference type="EMBL" id="JAMZMK010009778">
    <property type="protein sequence ID" value="KAI7734229.1"/>
    <property type="molecule type" value="Genomic_DNA"/>
</dbReference>
<proteinExistence type="inferred from homology"/>
<evidence type="ECO:0000313" key="5">
    <source>
        <dbReference type="EMBL" id="KAI7734229.1"/>
    </source>
</evidence>
<dbReference type="Gene3D" id="3.40.50.1110">
    <property type="entry name" value="SGNH hydrolase"/>
    <property type="match status" value="1"/>
</dbReference>
<evidence type="ECO:0000313" key="6">
    <source>
        <dbReference type="Proteomes" id="UP001206925"/>
    </source>
</evidence>
<dbReference type="SUPFAM" id="SSF52266">
    <property type="entry name" value="SGNH hydrolase"/>
    <property type="match status" value="1"/>
</dbReference>